<dbReference type="AlphaFoldDB" id="A0AAD6YHZ1"/>
<accession>A0AAD6YHZ1</accession>
<feature type="non-terminal residue" evidence="1">
    <location>
        <position position="1"/>
    </location>
</feature>
<name>A0AAD6YHZ1_9AGAR</name>
<protein>
    <submittedName>
        <fullName evidence="1">Uncharacterized protein</fullName>
    </submittedName>
</protein>
<sequence>LSDDDLNDIRAFNFRADTQITDSAYEKLSSAFPQLADLSSLYVLQKRMAFLSGVKPVKYDCCIKSCMCYTGRYASLQRCPYCHEPRLDADGKPRRSFQYIPIIPRLVALYTNKEHSEVLQTYRAEFESEPGKVKDVFDGSHYQGLLRKFVTLHGKKLAHKFFSDMRDIALGISFDGFAPFKRRK</sequence>
<reference evidence="1" key="1">
    <citation type="submission" date="2023-03" db="EMBL/GenBank/DDBJ databases">
        <title>Massive genome expansion in bonnet fungi (Mycena s.s.) driven by repeated elements and novel gene families across ecological guilds.</title>
        <authorList>
            <consortium name="Lawrence Berkeley National Laboratory"/>
            <person name="Harder C.B."/>
            <person name="Miyauchi S."/>
            <person name="Viragh M."/>
            <person name="Kuo A."/>
            <person name="Thoen E."/>
            <person name="Andreopoulos B."/>
            <person name="Lu D."/>
            <person name="Skrede I."/>
            <person name="Drula E."/>
            <person name="Henrissat B."/>
            <person name="Morin E."/>
            <person name="Kohler A."/>
            <person name="Barry K."/>
            <person name="LaButti K."/>
            <person name="Morin E."/>
            <person name="Salamov A."/>
            <person name="Lipzen A."/>
            <person name="Mereny Z."/>
            <person name="Hegedus B."/>
            <person name="Baldrian P."/>
            <person name="Stursova M."/>
            <person name="Weitz H."/>
            <person name="Taylor A."/>
            <person name="Grigoriev I.V."/>
            <person name="Nagy L.G."/>
            <person name="Martin F."/>
            <person name="Kauserud H."/>
        </authorList>
    </citation>
    <scope>NUCLEOTIDE SEQUENCE</scope>
    <source>
        <strain evidence="1">9144</strain>
    </source>
</reference>
<keyword evidence="2" id="KW-1185">Reference proteome</keyword>
<proteinExistence type="predicted"/>
<feature type="non-terminal residue" evidence="1">
    <location>
        <position position="184"/>
    </location>
</feature>
<dbReference type="EMBL" id="JARJCW010000012">
    <property type="protein sequence ID" value="KAJ7218477.1"/>
    <property type="molecule type" value="Genomic_DNA"/>
</dbReference>
<dbReference type="Proteomes" id="UP001219525">
    <property type="component" value="Unassembled WGS sequence"/>
</dbReference>
<comment type="caution">
    <text evidence="1">The sequence shown here is derived from an EMBL/GenBank/DDBJ whole genome shotgun (WGS) entry which is preliminary data.</text>
</comment>
<gene>
    <name evidence="1" type="ORF">GGX14DRAFT_340639</name>
</gene>
<organism evidence="1 2">
    <name type="scientific">Mycena pura</name>
    <dbReference type="NCBI Taxonomy" id="153505"/>
    <lineage>
        <taxon>Eukaryota</taxon>
        <taxon>Fungi</taxon>
        <taxon>Dikarya</taxon>
        <taxon>Basidiomycota</taxon>
        <taxon>Agaricomycotina</taxon>
        <taxon>Agaricomycetes</taxon>
        <taxon>Agaricomycetidae</taxon>
        <taxon>Agaricales</taxon>
        <taxon>Marasmiineae</taxon>
        <taxon>Mycenaceae</taxon>
        <taxon>Mycena</taxon>
    </lineage>
</organism>
<evidence type="ECO:0000313" key="1">
    <source>
        <dbReference type="EMBL" id="KAJ7218477.1"/>
    </source>
</evidence>
<evidence type="ECO:0000313" key="2">
    <source>
        <dbReference type="Proteomes" id="UP001219525"/>
    </source>
</evidence>